<keyword evidence="4 5" id="KW-0472">Membrane</keyword>
<evidence type="ECO:0000256" key="3">
    <source>
        <dbReference type="ARBA" id="ARBA00022989"/>
    </source>
</evidence>
<dbReference type="CDD" id="cd18181">
    <property type="entry name" value="ATP-synt_Vo_Ao_c_TtATPase_like"/>
    <property type="match status" value="1"/>
</dbReference>
<comment type="subcellular location">
    <subcellularLocation>
        <location evidence="1">Membrane</location>
        <topology evidence="1">Multi-pass membrane protein</topology>
    </subcellularLocation>
</comment>
<keyword evidence="3 5" id="KW-1133">Transmembrane helix</keyword>
<keyword evidence="2 5" id="KW-0812">Transmembrane</keyword>
<sequence length="89" mass="8894">MMELQLTAAFLNAMVLQAGESAAAIPPATGAAIGFGLAAIGAGYAERSIGSAAVGAIAEDRGMLGYGVLLTVIPETIVIFGLVVVFLLQ</sequence>
<evidence type="ECO:0000259" key="6">
    <source>
        <dbReference type="Pfam" id="PF00137"/>
    </source>
</evidence>
<dbReference type="EMBL" id="CP096019">
    <property type="protein sequence ID" value="UPM42089.1"/>
    <property type="molecule type" value="Genomic_DNA"/>
</dbReference>
<feature type="transmembrane region" description="Helical" evidence="5">
    <location>
        <begin position="28"/>
        <end position="45"/>
    </location>
</feature>
<gene>
    <name evidence="7" type="ORF">MW046_08940</name>
</gene>
<name>A0A8U0A018_9EURY</name>
<dbReference type="InterPro" id="IPR002379">
    <property type="entry name" value="ATPase_proteolipid_c-like_dom"/>
</dbReference>
<dbReference type="KEGG" id="haad:MW046_08940"/>
<proteinExistence type="predicted"/>
<dbReference type="Gene3D" id="1.20.120.610">
    <property type="entry name" value="lithium bound rotor ring of v- atpase"/>
    <property type="match status" value="1"/>
</dbReference>
<keyword evidence="8" id="KW-1185">Reference proteome</keyword>
<dbReference type="InterPro" id="IPR035921">
    <property type="entry name" value="F/V-ATP_Csub_sf"/>
</dbReference>
<dbReference type="GO" id="GO:0015078">
    <property type="term" value="F:proton transmembrane transporter activity"/>
    <property type="evidence" value="ECO:0007669"/>
    <property type="project" value="InterPro"/>
</dbReference>
<evidence type="ECO:0000256" key="2">
    <source>
        <dbReference type="ARBA" id="ARBA00022692"/>
    </source>
</evidence>
<feature type="domain" description="V-ATPase proteolipid subunit C-like" evidence="6">
    <location>
        <begin position="30"/>
        <end position="88"/>
    </location>
</feature>
<dbReference type="SUPFAM" id="SSF81333">
    <property type="entry name" value="F1F0 ATP synthase subunit C"/>
    <property type="match status" value="1"/>
</dbReference>
<dbReference type="Pfam" id="PF00137">
    <property type="entry name" value="ATP-synt_C"/>
    <property type="match status" value="1"/>
</dbReference>
<evidence type="ECO:0000313" key="8">
    <source>
        <dbReference type="Proteomes" id="UP000831768"/>
    </source>
</evidence>
<evidence type="ECO:0000256" key="5">
    <source>
        <dbReference type="SAM" id="Phobius"/>
    </source>
</evidence>
<reference evidence="7" key="1">
    <citation type="submission" date="2022-04" db="EMBL/GenBank/DDBJ databases">
        <title>Halocatena sp. nov., isolated from a salt lake.</title>
        <authorList>
            <person name="Cui H.-L."/>
        </authorList>
    </citation>
    <scope>NUCLEOTIDE SEQUENCE</scope>
    <source>
        <strain evidence="7">AD-1</strain>
    </source>
</reference>
<organism evidence="7 8">
    <name type="scientific">Halocatena salina</name>
    <dbReference type="NCBI Taxonomy" id="2934340"/>
    <lineage>
        <taxon>Archaea</taxon>
        <taxon>Methanobacteriati</taxon>
        <taxon>Methanobacteriota</taxon>
        <taxon>Stenosarchaea group</taxon>
        <taxon>Halobacteria</taxon>
        <taxon>Halobacteriales</taxon>
        <taxon>Natronomonadaceae</taxon>
        <taxon>Halocatena</taxon>
    </lineage>
</organism>
<dbReference type="GO" id="GO:0033177">
    <property type="term" value="C:proton-transporting two-sector ATPase complex, proton-transporting domain"/>
    <property type="evidence" value="ECO:0007669"/>
    <property type="project" value="InterPro"/>
</dbReference>
<evidence type="ECO:0000256" key="1">
    <source>
        <dbReference type="ARBA" id="ARBA00004141"/>
    </source>
</evidence>
<evidence type="ECO:0000256" key="4">
    <source>
        <dbReference type="ARBA" id="ARBA00023136"/>
    </source>
</evidence>
<dbReference type="Proteomes" id="UP000831768">
    <property type="component" value="Chromosome"/>
</dbReference>
<accession>A0A8U0A018</accession>
<dbReference type="AlphaFoldDB" id="A0A8U0A018"/>
<protein>
    <submittedName>
        <fullName evidence="7">F0F1 ATP synthase subunit C</fullName>
    </submittedName>
</protein>
<evidence type="ECO:0000313" key="7">
    <source>
        <dbReference type="EMBL" id="UPM42089.1"/>
    </source>
</evidence>
<feature type="transmembrane region" description="Helical" evidence="5">
    <location>
        <begin position="66"/>
        <end position="88"/>
    </location>
</feature>